<reference evidence="4 5" key="1">
    <citation type="submission" date="2016-04" db="EMBL/GenBank/DDBJ databases">
        <title>Peptidophaga gingivicola gen. nov., sp. nov., isolated from human subgingival plaque.</title>
        <authorList>
            <person name="Beall C.J."/>
            <person name="Mokrzan E.M."/>
            <person name="Griffen A.L."/>
            <person name="Leys E.J."/>
        </authorList>
    </citation>
    <scope>NUCLEOTIDE SEQUENCE [LARGE SCALE GENOMIC DNA]</scope>
    <source>
        <strain evidence="4 5">BA112</strain>
    </source>
</reference>
<dbReference type="PANTHER" id="PTHR30023:SF0">
    <property type="entry name" value="PENICILLIN-SENSITIVE CARBOXYPEPTIDASE A"/>
    <property type="match status" value="1"/>
</dbReference>
<dbReference type="Pfam" id="PF02113">
    <property type="entry name" value="Peptidase_S13"/>
    <property type="match status" value="2"/>
</dbReference>
<feature type="chain" id="PRO_5038485856" description="D-alanyl-D-alanine carboxypeptidase" evidence="3">
    <location>
        <begin position="21"/>
        <end position="447"/>
    </location>
</feature>
<keyword evidence="5" id="KW-1185">Reference proteome</keyword>
<dbReference type="AlphaFoldDB" id="A0A179B1V8"/>
<dbReference type="Proteomes" id="UP000078368">
    <property type="component" value="Unassembled WGS sequence"/>
</dbReference>
<evidence type="ECO:0000313" key="5">
    <source>
        <dbReference type="Proteomes" id="UP000078368"/>
    </source>
</evidence>
<dbReference type="InterPro" id="IPR000667">
    <property type="entry name" value="Peptidase_S13"/>
</dbReference>
<dbReference type="GO" id="GO:0000270">
    <property type="term" value="P:peptidoglycan metabolic process"/>
    <property type="evidence" value="ECO:0007669"/>
    <property type="project" value="TreeGrafter"/>
</dbReference>
<proteinExistence type="inferred from homology"/>
<evidence type="ECO:0000256" key="2">
    <source>
        <dbReference type="ARBA" id="ARBA00022801"/>
    </source>
</evidence>
<evidence type="ECO:0000256" key="3">
    <source>
        <dbReference type="SAM" id="SignalP"/>
    </source>
</evidence>
<sequence>MTVLATALAVALGGYVVADAYDVTPGFLTTRPTESEALPYPSVSSASAPEALPTWKEDAKVDNAAVTSALGSLAASPEAHGHVSVVVADAASGKTIAQLEPDTPRAPASNMKIVTAAVALRVLGPETTLKTTAKIEGKRLYLVGGGDALLGAGGANPAAVNGRAGIGELADKAADAARKAGVTEVVVDSSLFSGPQRNPSVTGGNASFVMELRPLAVNQSRNSGKAYTANPDVQAGQAFAKELAARGVPVSGSVPRGQAPKQAREAASVESAPVRDLVDFMLKHSDNTTAEILGHLIAVKSGEPASFEGAGRATLADLKKIGVKASGVVIDDNSGLSPKNRLSASLLNEIVGKVASCYGCALESIASGFPVSALDGTLDDRMHGSAAAGKVRAKTGTLSNAASLSGFLETKNGRLLTFSILIDGIPDGSFTSARHAIDGFVVSLAGA</sequence>
<evidence type="ECO:0000313" key="4">
    <source>
        <dbReference type="EMBL" id="OAP85708.1"/>
    </source>
</evidence>
<evidence type="ECO:0008006" key="6">
    <source>
        <dbReference type="Google" id="ProtNLM"/>
    </source>
</evidence>
<keyword evidence="2" id="KW-0378">Hydrolase</keyword>
<accession>A0A179B1V8</accession>
<dbReference type="PRINTS" id="PR00922">
    <property type="entry name" value="DADACBPTASE3"/>
</dbReference>
<protein>
    <recommendedName>
        <fullName evidence="6">D-alanyl-D-alanine carboxypeptidase</fullName>
    </recommendedName>
</protein>
<comment type="caution">
    <text evidence="4">The sequence shown here is derived from an EMBL/GenBank/DDBJ whole genome shotgun (WGS) entry which is preliminary data.</text>
</comment>
<dbReference type="GO" id="GO:0006508">
    <property type="term" value="P:proteolysis"/>
    <property type="evidence" value="ECO:0007669"/>
    <property type="project" value="InterPro"/>
</dbReference>
<dbReference type="RefSeq" id="WP_064230697.1">
    <property type="nucleotide sequence ID" value="NZ_LVZK01000001.1"/>
</dbReference>
<dbReference type="SUPFAM" id="SSF56601">
    <property type="entry name" value="beta-lactamase/transpeptidase-like"/>
    <property type="match status" value="1"/>
</dbReference>
<gene>
    <name evidence="4" type="ORF">A4H34_00445</name>
</gene>
<comment type="similarity">
    <text evidence="1">Belongs to the peptidase S13 family.</text>
</comment>
<dbReference type="GO" id="GO:0004185">
    <property type="term" value="F:serine-type carboxypeptidase activity"/>
    <property type="evidence" value="ECO:0007669"/>
    <property type="project" value="InterPro"/>
</dbReference>
<dbReference type="NCBIfam" id="TIGR00666">
    <property type="entry name" value="PBP4"/>
    <property type="match status" value="1"/>
</dbReference>
<organism evidence="4 5">
    <name type="scientific">Peptidiphaga gingivicola</name>
    <dbReference type="NCBI Taxonomy" id="2741497"/>
    <lineage>
        <taxon>Bacteria</taxon>
        <taxon>Bacillati</taxon>
        <taxon>Actinomycetota</taxon>
        <taxon>Actinomycetes</taxon>
        <taxon>Actinomycetales</taxon>
        <taxon>Actinomycetaceae</taxon>
        <taxon>Peptidiphaga</taxon>
    </lineage>
</organism>
<feature type="signal peptide" evidence="3">
    <location>
        <begin position="1"/>
        <end position="20"/>
    </location>
</feature>
<evidence type="ECO:0000256" key="1">
    <source>
        <dbReference type="ARBA" id="ARBA00006096"/>
    </source>
</evidence>
<name>A0A179B1V8_9ACTO</name>
<keyword evidence="3" id="KW-0732">Signal</keyword>
<dbReference type="InterPro" id="IPR012338">
    <property type="entry name" value="Beta-lactam/transpept-like"/>
</dbReference>
<dbReference type="PANTHER" id="PTHR30023">
    <property type="entry name" value="D-ALANYL-D-ALANINE CARBOXYPEPTIDASE"/>
    <property type="match status" value="1"/>
</dbReference>
<dbReference type="EMBL" id="LVZK01000001">
    <property type="protein sequence ID" value="OAP85708.1"/>
    <property type="molecule type" value="Genomic_DNA"/>
</dbReference>
<dbReference type="Gene3D" id="3.40.710.10">
    <property type="entry name" value="DD-peptidase/beta-lactamase superfamily"/>
    <property type="match status" value="2"/>
</dbReference>
<dbReference type="STRING" id="1823756.A4H34_00445"/>